<protein>
    <submittedName>
        <fullName evidence="1">Uncharacterized protein</fullName>
    </submittedName>
</protein>
<reference evidence="1 2" key="1">
    <citation type="submission" date="2018-11" db="EMBL/GenBank/DDBJ databases">
        <title>Genome squencing of methanotrophic bacteria isolated from alkaline groundwater in Korea.</title>
        <authorList>
            <person name="Nguyen L.N."/>
        </authorList>
    </citation>
    <scope>NUCLEOTIDE SEQUENCE [LARGE SCALE GENOMIC DNA]</scope>
    <source>
        <strain evidence="1 2">GW6</strain>
    </source>
</reference>
<dbReference type="RefSeq" id="WP_124738907.1">
    <property type="nucleotide sequence ID" value="NZ_CP034086.1"/>
</dbReference>
<accession>A0A3G8M6H0</accession>
<gene>
    <name evidence="1" type="ORF">EHO51_10800</name>
</gene>
<evidence type="ECO:0000313" key="1">
    <source>
        <dbReference type="EMBL" id="AZG77184.1"/>
    </source>
</evidence>
<organism evidence="1 2">
    <name type="scientific">Methylocystis rosea</name>
    <dbReference type="NCBI Taxonomy" id="173366"/>
    <lineage>
        <taxon>Bacteria</taxon>
        <taxon>Pseudomonadati</taxon>
        <taxon>Pseudomonadota</taxon>
        <taxon>Alphaproteobacteria</taxon>
        <taxon>Hyphomicrobiales</taxon>
        <taxon>Methylocystaceae</taxon>
        <taxon>Methylocystis</taxon>
    </lineage>
</organism>
<sequence length="85" mass="9584">MTQGPIFTREELLSLSKERLVDIIGPQSVTISAIREINNEAVTVGLRLMSADVRDDHAYSQVPLRARRRFRSDVQAEIQSSSTKQ</sequence>
<dbReference type="AlphaFoldDB" id="A0A3G8M6H0"/>
<evidence type="ECO:0000313" key="2">
    <source>
        <dbReference type="Proteomes" id="UP000273982"/>
    </source>
</evidence>
<proteinExistence type="predicted"/>
<dbReference type="KEGG" id="mros:EHO51_10800"/>
<dbReference type="EMBL" id="CP034086">
    <property type="protein sequence ID" value="AZG77184.1"/>
    <property type="molecule type" value="Genomic_DNA"/>
</dbReference>
<name>A0A3G8M6H0_9HYPH</name>
<dbReference type="Proteomes" id="UP000273982">
    <property type="component" value="Chromosome"/>
</dbReference>